<evidence type="ECO:0000313" key="2">
    <source>
        <dbReference type="EMBL" id="KAF0032138.1"/>
    </source>
</evidence>
<name>A0A6A4SIX3_SCOMX</name>
<proteinExistence type="predicted"/>
<sequence>MGENLDLLVELDERVGCVHNGRKISGTSRDVCVERREAGRDAFRITVIHRPPRFVTQMSRRGANLGRRVESCSSPPSLRNGTSVHRQHRKDQTSAATYAAERGGADLSCNGKVTVGGHVSSK</sequence>
<dbReference type="EMBL" id="VEVO01000014">
    <property type="protein sequence ID" value="KAF0032138.1"/>
    <property type="molecule type" value="Genomic_DNA"/>
</dbReference>
<dbReference type="Proteomes" id="UP000438429">
    <property type="component" value="Unassembled WGS sequence"/>
</dbReference>
<reference evidence="2 3" key="1">
    <citation type="submission" date="2019-06" db="EMBL/GenBank/DDBJ databases">
        <title>Draft genomes of female and male turbot (Scophthalmus maximus).</title>
        <authorList>
            <person name="Xu H."/>
            <person name="Xu X.-W."/>
            <person name="Shao C."/>
            <person name="Chen S."/>
        </authorList>
    </citation>
    <scope>NUCLEOTIDE SEQUENCE [LARGE SCALE GENOMIC DNA]</scope>
    <source>
        <strain evidence="2">Ysfricsl-2016a</strain>
        <tissue evidence="2">Blood</tissue>
    </source>
</reference>
<protein>
    <submittedName>
        <fullName evidence="2">Uncharacterized protein</fullName>
    </submittedName>
</protein>
<feature type="compositionally biased region" description="Polar residues" evidence="1">
    <location>
        <begin position="71"/>
        <end position="84"/>
    </location>
</feature>
<dbReference type="AlphaFoldDB" id="A0A6A4SIX3"/>
<gene>
    <name evidence="2" type="ORF">F2P81_016693</name>
</gene>
<feature type="region of interest" description="Disordered" evidence="1">
    <location>
        <begin position="59"/>
        <end position="98"/>
    </location>
</feature>
<accession>A0A6A4SIX3</accession>
<evidence type="ECO:0000256" key="1">
    <source>
        <dbReference type="SAM" id="MobiDB-lite"/>
    </source>
</evidence>
<evidence type="ECO:0000313" key="3">
    <source>
        <dbReference type="Proteomes" id="UP000438429"/>
    </source>
</evidence>
<organism evidence="2 3">
    <name type="scientific">Scophthalmus maximus</name>
    <name type="common">Turbot</name>
    <name type="synonym">Psetta maxima</name>
    <dbReference type="NCBI Taxonomy" id="52904"/>
    <lineage>
        <taxon>Eukaryota</taxon>
        <taxon>Metazoa</taxon>
        <taxon>Chordata</taxon>
        <taxon>Craniata</taxon>
        <taxon>Vertebrata</taxon>
        <taxon>Euteleostomi</taxon>
        <taxon>Actinopterygii</taxon>
        <taxon>Neopterygii</taxon>
        <taxon>Teleostei</taxon>
        <taxon>Neoteleostei</taxon>
        <taxon>Acanthomorphata</taxon>
        <taxon>Carangaria</taxon>
        <taxon>Pleuronectiformes</taxon>
        <taxon>Pleuronectoidei</taxon>
        <taxon>Scophthalmidae</taxon>
        <taxon>Scophthalmus</taxon>
    </lineage>
</organism>
<comment type="caution">
    <text evidence="2">The sequence shown here is derived from an EMBL/GenBank/DDBJ whole genome shotgun (WGS) entry which is preliminary data.</text>
</comment>